<protein>
    <submittedName>
        <fullName evidence="1">Uncharacterized protein</fullName>
    </submittedName>
</protein>
<organism evidence="1 2">
    <name type="scientific">Armillaria tabescens</name>
    <name type="common">Ringless honey mushroom</name>
    <name type="synonym">Agaricus tabescens</name>
    <dbReference type="NCBI Taxonomy" id="1929756"/>
    <lineage>
        <taxon>Eukaryota</taxon>
        <taxon>Fungi</taxon>
        <taxon>Dikarya</taxon>
        <taxon>Basidiomycota</taxon>
        <taxon>Agaricomycotina</taxon>
        <taxon>Agaricomycetes</taxon>
        <taxon>Agaricomycetidae</taxon>
        <taxon>Agaricales</taxon>
        <taxon>Marasmiineae</taxon>
        <taxon>Physalacriaceae</taxon>
        <taxon>Desarmillaria</taxon>
    </lineage>
</organism>
<dbReference type="EMBL" id="JAUEPS010000003">
    <property type="protein sequence ID" value="KAK0467346.1"/>
    <property type="molecule type" value="Genomic_DNA"/>
</dbReference>
<proteinExistence type="predicted"/>
<reference evidence="1" key="1">
    <citation type="submission" date="2023-06" db="EMBL/GenBank/DDBJ databases">
        <authorList>
            <consortium name="Lawrence Berkeley National Laboratory"/>
            <person name="Ahrendt S."/>
            <person name="Sahu N."/>
            <person name="Indic B."/>
            <person name="Wong-Bajracharya J."/>
            <person name="Merenyi Z."/>
            <person name="Ke H.-M."/>
            <person name="Monk M."/>
            <person name="Kocsube S."/>
            <person name="Drula E."/>
            <person name="Lipzen A."/>
            <person name="Balint B."/>
            <person name="Henrissat B."/>
            <person name="Andreopoulos B."/>
            <person name="Martin F.M."/>
            <person name="Harder C.B."/>
            <person name="Rigling D."/>
            <person name="Ford K.L."/>
            <person name="Foster G.D."/>
            <person name="Pangilinan J."/>
            <person name="Papanicolaou A."/>
            <person name="Barry K."/>
            <person name="LaButti K."/>
            <person name="Viragh M."/>
            <person name="Koriabine M."/>
            <person name="Yan M."/>
            <person name="Riley R."/>
            <person name="Champramary S."/>
            <person name="Plett K.L."/>
            <person name="Tsai I.J."/>
            <person name="Slot J."/>
            <person name="Sipos G."/>
            <person name="Plett J."/>
            <person name="Nagy L.G."/>
            <person name="Grigoriev I.V."/>
        </authorList>
    </citation>
    <scope>NUCLEOTIDE SEQUENCE</scope>
    <source>
        <strain evidence="1">CCBAS 213</strain>
    </source>
</reference>
<accession>A0AA39NKL9</accession>
<keyword evidence="2" id="KW-1185">Reference proteome</keyword>
<evidence type="ECO:0000313" key="2">
    <source>
        <dbReference type="Proteomes" id="UP001175211"/>
    </source>
</evidence>
<evidence type="ECO:0000313" key="1">
    <source>
        <dbReference type="EMBL" id="KAK0467346.1"/>
    </source>
</evidence>
<dbReference type="AlphaFoldDB" id="A0AA39NKL9"/>
<dbReference type="GeneID" id="85350587"/>
<dbReference type="Proteomes" id="UP001175211">
    <property type="component" value="Unassembled WGS sequence"/>
</dbReference>
<sequence length="136" mass="15264">MITIFLEYKLAVKKMTGEQDNGLCEYELSKDEWAVIKDLHDVLQVLKDVTLYFSCSTPNLATVISAMDHIDKVLAMAALNNVKFSPPMCAALAIMKNTLNVYYDCTDKSKVYQIAIGMSLVLKVLLKSNYLVILHP</sequence>
<dbReference type="SUPFAM" id="SSF53098">
    <property type="entry name" value="Ribonuclease H-like"/>
    <property type="match status" value="1"/>
</dbReference>
<name>A0AA39NKL9_ARMTA</name>
<dbReference type="InterPro" id="IPR012337">
    <property type="entry name" value="RNaseH-like_sf"/>
</dbReference>
<comment type="caution">
    <text evidence="1">The sequence shown here is derived from an EMBL/GenBank/DDBJ whole genome shotgun (WGS) entry which is preliminary data.</text>
</comment>
<gene>
    <name evidence="1" type="ORF">EV420DRAFT_1260973</name>
</gene>
<dbReference type="RefSeq" id="XP_060337938.1">
    <property type="nucleotide sequence ID" value="XM_060467039.1"/>
</dbReference>